<dbReference type="InterPro" id="IPR036328">
    <property type="entry name" value="MliC_sf"/>
</dbReference>
<evidence type="ECO:0000256" key="1">
    <source>
        <dbReference type="ARBA" id="ARBA00022729"/>
    </source>
</evidence>
<organism evidence="6 7">
    <name type="scientific">Candidatus Competibacter phosphatis</name>
    <dbReference type="NCBI Taxonomy" id="221280"/>
    <lineage>
        <taxon>Bacteria</taxon>
        <taxon>Pseudomonadati</taxon>
        <taxon>Pseudomonadota</taxon>
        <taxon>Gammaproteobacteria</taxon>
        <taxon>Candidatus Competibacteraceae</taxon>
        <taxon>Candidatus Competibacter</taxon>
    </lineage>
</organism>
<comment type="caution">
    <text evidence="6">The sequence shown here is derived from an EMBL/GenBank/DDBJ whole genome shotgun (WGS) entry which is preliminary data.</text>
</comment>
<reference evidence="6 7" key="1">
    <citation type="submission" date="2019-03" db="EMBL/GenBank/DDBJ databases">
        <title>Metabolic reconstructions from genomes of highly enriched 'Candidatus Accumulibacter' and 'Candidatus Competibacter' bioreactor populations.</title>
        <authorList>
            <person name="Annavajhala M.K."/>
            <person name="Welles L."/>
            <person name="Abbas B."/>
            <person name="Sorokin D."/>
            <person name="Park H."/>
            <person name="Van Loosdrecht M."/>
            <person name="Chandran K."/>
        </authorList>
    </citation>
    <scope>NUCLEOTIDE SEQUENCE [LARGE SCALE GENOMIC DNA]</scope>
    <source>
        <strain evidence="6 7">SBR_G</strain>
    </source>
</reference>
<evidence type="ECO:0000259" key="5">
    <source>
        <dbReference type="Pfam" id="PF09864"/>
    </source>
</evidence>
<protein>
    <recommendedName>
        <fullName evidence="5">C-type lysozyme inhibitor domain-containing protein</fullName>
    </recommendedName>
</protein>
<sequence>MIMRLRLLFPLFTFRSGTLPWAVVLAVFATIFAFMSLSASAASRSWSTSGNGEKIVLTDCRDCGDDIGMMVVCRGAERTAMVTVHWAAMATGQEGATLPMVLNIDGQNFNRQAVTRHFGQIGYTPEFELDRNDALIAALQSGRSLKISFGGQTTELALQGSHDAFESFKTHCGWNPTTPPGNDAKWFVQTYSSADSGQPRTFLTFGIPETDAIAFSARCESGQGGPELMVDLLIDSGDIAPSQPIDVNWQGPNLKATYAGKVFKDSSEYAGVRLAIGIDDPLWQVFSKPGELVLQAKNLAPVTIPLQGAERPVQDFLKTCRAYFAAFDAAATPEQDNVYLYDCEDGSKLRARYDNSRSYSVAHVSHAGQTEVALIQVVSGSGVKYSNGDLTLHTKAGDALLIDGETVHRCHSE</sequence>
<keyword evidence="4" id="KW-0449">Lipoprotein</keyword>
<evidence type="ECO:0000313" key="7">
    <source>
        <dbReference type="Proteomes" id="UP000760480"/>
    </source>
</evidence>
<name>A0ABX1TK99_9GAMM</name>
<feature type="domain" description="C-type lysozyme inhibitor" evidence="5">
    <location>
        <begin position="341"/>
        <end position="406"/>
    </location>
</feature>
<evidence type="ECO:0000256" key="3">
    <source>
        <dbReference type="ARBA" id="ARBA00023139"/>
    </source>
</evidence>
<dbReference type="EMBL" id="SPMZ01000031">
    <property type="protein sequence ID" value="NMQ19810.1"/>
    <property type="molecule type" value="Genomic_DNA"/>
</dbReference>
<keyword evidence="7" id="KW-1185">Reference proteome</keyword>
<accession>A0ABX1TK99</accession>
<evidence type="ECO:0000313" key="6">
    <source>
        <dbReference type="EMBL" id="NMQ19810.1"/>
    </source>
</evidence>
<keyword evidence="2" id="KW-0472">Membrane</keyword>
<dbReference type="InterPro" id="IPR018660">
    <property type="entry name" value="MliC"/>
</dbReference>
<dbReference type="Gene3D" id="2.40.128.200">
    <property type="match status" value="1"/>
</dbReference>
<proteinExistence type="predicted"/>
<gene>
    <name evidence="6" type="ORF">E4P82_11740</name>
</gene>
<dbReference type="Proteomes" id="UP000760480">
    <property type="component" value="Unassembled WGS sequence"/>
</dbReference>
<evidence type="ECO:0000256" key="4">
    <source>
        <dbReference type="ARBA" id="ARBA00023288"/>
    </source>
</evidence>
<keyword evidence="3" id="KW-0564">Palmitate</keyword>
<dbReference type="Pfam" id="PF09864">
    <property type="entry name" value="MliC"/>
    <property type="match status" value="1"/>
</dbReference>
<keyword evidence="1" id="KW-0732">Signal</keyword>
<dbReference type="SUPFAM" id="SSF141488">
    <property type="entry name" value="YdhA-like"/>
    <property type="match status" value="1"/>
</dbReference>
<evidence type="ECO:0000256" key="2">
    <source>
        <dbReference type="ARBA" id="ARBA00023136"/>
    </source>
</evidence>